<proteinExistence type="predicted"/>
<dbReference type="InterPro" id="IPR006665">
    <property type="entry name" value="OmpA-like"/>
</dbReference>
<dbReference type="Pfam" id="PF00691">
    <property type="entry name" value="OmpA"/>
    <property type="match status" value="1"/>
</dbReference>
<keyword evidence="1" id="KW-0472">Membrane</keyword>
<gene>
    <name evidence="3" type="ORF">BST92_11935</name>
</gene>
<comment type="caution">
    <text evidence="3">The sequence shown here is derived from an EMBL/GenBank/DDBJ whole genome shotgun (WGS) entry which is preliminary data.</text>
</comment>
<accession>A0A2S7UEF3</accession>
<name>A0A2S7UEF3_9FLAO</name>
<organism evidence="3 4">
    <name type="scientific">Nonlabens arenilitoris</name>
    <dbReference type="NCBI Taxonomy" id="1217969"/>
    <lineage>
        <taxon>Bacteria</taxon>
        <taxon>Pseudomonadati</taxon>
        <taxon>Bacteroidota</taxon>
        <taxon>Flavobacteriia</taxon>
        <taxon>Flavobacteriales</taxon>
        <taxon>Flavobacteriaceae</taxon>
        <taxon>Nonlabens</taxon>
    </lineage>
</organism>
<evidence type="ECO:0000256" key="1">
    <source>
        <dbReference type="SAM" id="Phobius"/>
    </source>
</evidence>
<dbReference type="Gene3D" id="3.30.1330.60">
    <property type="entry name" value="OmpA-like domain"/>
    <property type="match status" value="1"/>
</dbReference>
<protein>
    <recommendedName>
        <fullName evidence="2">OmpA-like domain-containing protein</fullName>
    </recommendedName>
</protein>
<dbReference type="Proteomes" id="UP000239747">
    <property type="component" value="Unassembled WGS sequence"/>
</dbReference>
<dbReference type="AlphaFoldDB" id="A0A2S7UEF3"/>
<reference evidence="3 4" key="1">
    <citation type="submission" date="2017-01" db="EMBL/GenBank/DDBJ databases">
        <title>Trade-off between light-utilization and light-protection in marine flavobacteria.</title>
        <authorList>
            <person name="Kumagai Y."/>
            <person name="Yoshizawa S."/>
            <person name="Kogure K."/>
            <person name="Iwasaki W."/>
        </authorList>
    </citation>
    <scope>NUCLEOTIDE SEQUENCE [LARGE SCALE GENOMIC DNA]</scope>
    <source>
        <strain evidence="3 4">KCTC 32109</strain>
    </source>
</reference>
<feature type="transmembrane region" description="Helical" evidence="1">
    <location>
        <begin position="7"/>
        <end position="27"/>
    </location>
</feature>
<evidence type="ECO:0000259" key="2">
    <source>
        <dbReference type="Pfam" id="PF00691"/>
    </source>
</evidence>
<dbReference type="InterPro" id="IPR036737">
    <property type="entry name" value="OmpA-like_sf"/>
</dbReference>
<keyword evidence="4" id="KW-1185">Reference proteome</keyword>
<evidence type="ECO:0000313" key="3">
    <source>
        <dbReference type="EMBL" id="PQJ32592.1"/>
    </source>
</evidence>
<keyword evidence="1" id="KW-0812">Transmembrane</keyword>
<dbReference type="OrthoDB" id="1143051at2"/>
<dbReference type="SUPFAM" id="SSF103088">
    <property type="entry name" value="OmpA-like"/>
    <property type="match status" value="2"/>
</dbReference>
<dbReference type="EMBL" id="MTPW01000001">
    <property type="protein sequence ID" value="PQJ32592.1"/>
    <property type="molecule type" value="Genomic_DNA"/>
</dbReference>
<sequence length="376" mass="41181">MKNFFTGTLAFIVYAGLCLAFFGYYYIEQLTGKNTNFISSDVVNEQPIIDELPSDELESELEPVIQSTLDQQLDSIAAAKALINTLSTSEDSTVTKEYEVSNAEAALGEVSEESTIINGNKETAVYEANTFTINDQNGNPLTNCSTFTTIYKNNSKVKIPYPCRAYGNEIKEVLSSNPKAEIIINGYSSIQEDADIGMKRAQYVKRLLTNIGIKADKITLKSDKKDIPFKSGIAQGGIDIQILNINRSESNSNAVKASPTTAVPTISSGNGPYGYQRFTKGYQGDFFYGNRAFTAYIKEVQNYLNENPGKKVYVYAYTDTVGNATDNFNIGKDNVNTARRLMIQNGIAINRIVAVSKGEESSGATGNNRSLVVIVK</sequence>
<keyword evidence="1" id="KW-1133">Transmembrane helix</keyword>
<dbReference type="RefSeq" id="WP_105071662.1">
    <property type="nucleotide sequence ID" value="NZ_MTPW01000001.1"/>
</dbReference>
<feature type="domain" description="OmpA-like" evidence="2">
    <location>
        <begin position="297"/>
        <end position="365"/>
    </location>
</feature>
<evidence type="ECO:0000313" key="4">
    <source>
        <dbReference type="Proteomes" id="UP000239747"/>
    </source>
</evidence>